<comment type="caution">
    <text evidence="1">The sequence shown here is derived from an EMBL/GenBank/DDBJ whole genome shotgun (WGS) entry which is preliminary data.</text>
</comment>
<dbReference type="EMBL" id="JARBHB010000004">
    <property type="protein sequence ID" value="KAJ8884889.1"/>
    <property type="molecule type" value="Genomic_DNA"/>
</dbReference>
<proteinExistence type="predicted"/>
<dbReference type="Proteomes" id="UP001159363">
    <property type="component" value="Chromosome X"/>
</dbReference>
<name>A0ABQ9HL55_9NEOP</name>
<reference evidence="1 2" key="1">
    <citation type="submission" date="2023-02" db="EMBL/GenBank/DDBJ databases">
        <title>LHISI_Scaffold_Assembly.</title>
        <authorList>
            <person name="Stuart O.P."/>
            <person name="Cleave R."/>
            <person name="Magrath M.J.L."/>
            <person name="Mikheyev A.S."/>
        </authorList>
    </citation>
    <scope>NUCLEOTIDE SEQUENCE [LARGE SCALE GENOMIC DNA]</scope>
    <source>
        <strain evidence="1">Daus_M_001</strain>
        <tissue evidence="1">Leg muscle</tissue>
    </source>
</reference>
<keyword evidence="2" id="KW-1185">Reference proteome</keyword>
<gene>
    <name evidence="1" type="ORF">PR048_011085</name>
</gene>
<organism evidence="1 2">
    <name type="scientific">Dryococelus australis</name>
    <dbReference type="NCBI Taxonomy" id="614101"/>
    <lineage>
        <taxon>Eukaryota</taxon>
        <taxon>Metazoa</taxon>
        <taxon>Ecdysozoa</taxon>
        <taxon>Arthropoda</taxon>
        <taxon>Hexapoda</taxon>
        <taxon>Insecta</taxon>
        <taxon>Pterygota</taxon>
        <taxon>Neoptera</taxon>
        <taxon>Polyneoptera</taxon>
        <taxon>Phasmatodea</taxon>
        <taxon>Verophasmatodea</taxon>
        <taxon>Anareolatae</taxon>
        <taxon>Phasmatidae</taxon>
        <taxon>Eurycanthinae</taxon>
        <taxon>Dryococelus</taxon>
    </lineage>
</organism>
<protein>
    <submittedName>
        <fullName evidence="1">Uncharacterized protein</fullName>
    </submittedName>
</protein>
<sequence length="190" mass="22390">MRRYFRNVRQTHVWILEKECVMPNFPNEIRRVYHPDCLHGNALEHAQDFHPNVAKILNNLGICHEALKYGSALLLCFGALPLQLQEKLQEVIQPPHILTNLMDPKFRGQHLSEEQEHSTEMWLADHHPGFLHGFLAFKIKALRFHFGFVTCSSASIQHHLILLRLRNTDFNLDWFEASYTIFWELINQQN</sequence>
<accession>A0ABQ9HL55</accession>
<evidence type="ECO:0000313" key="1">
    <source>
        <dbReference type="EMBL" id="KAJ8884889.1"/>
    </source>
</evidence>
<evidence type="ECO:0000313" key="2">
    <source>
        <dbReference type="Proteomes" id="UP001159363"/>
    </source>
</evidence>